<sequence length="302" mass="33774">GTPYKLDQTQTLRASTALLRKIQSDEVERKANAANPNLLADADDADAEDQVPVWLVLTTKKHVVDKKRLKPGKIPLPHPYLDISDETLRVCLITADPQRKYKDLISHPAFPVELGSRIKRVLGLEKLKARYKSFESRRQLLGEYDVFLADDRVITYLPQVLGKVFYKGGSKRPIPVSLEGKRQNVDEQGAKRRKLSEGGTKVVKAEVKPQDVAREIEKAASSALVHLAPSTTTAVKVGRATMQPEQLQANVEAVVQGLVQKYVPQQWRNVRSVHIKGPNTAALPIWMAEELWADEQDVLDEP</sequence>
<dbReference type="OrthoDB" id="10251727at2759"/>
<name>M2MYG4_BAUPA</name>
<dbReference type="GeneID" id="19114194"/>
<keyword evidence="2" id="KW-1185">Reference proteome</keyword>
<dbReference type="EMBL" id="KB445555">
    <property type="protein sequence ID" value="EMC96628.1"/>
    <property type="molecule type" value="Genomic_DNA"/>
</dbReference>
<dbReference type="InterPro" id="IPR050257">
    <property type="entry name" value="eL8/uL1-like"/>
</dbReference>
<dbReference type="Pfam" id="PF00687">
    <property type="entry name" value="Ribosomal_L1"/>
    <property type="match status" value="1"/>
</dbReference>
<dbReference type="RefSeq" id="XP_007676202.1">
    <property type="nucleotide sequence ID" value="XM_007678012.1"/>
</dbReference>
<dbReference type="STRING" id="717646.M2MYG4"/>
<dbReference type="Gene3D" id="3.40.50.790">
    <property type="match status" value="1"/>
</dbReference>
<dbReference type="HOGENOM" id="CLU_026457_5_0_1"/>
<dbReference type="eggNOG" id="KOG1685">
    <property type="taxonomic scope" value="Eukaryota"/>
</dbReference>
<proteinExistence type="predicted"/>
<gene>
    <name evidence="1" type="ORF">BAUCODRAFT_42475</name>
</gene>
<dbReference type="InterPro" id="IPR028364">
    <property type="entry name" value="Ribosomal_uL1/biogenesis"/>
</dbReference>
<dbReference type="SUPFAM" id="SSF56808">
    <property type="entry name" value="Ribosomal protein L1"/>
    <property type="match status" value="1"/>
</dbReference>
<dbReference type="PANTHER" id="PTHR23105">
    <property type="entry name" value="RIBOSOMAL PROTEIN L7AE FAMILY MEMBER"/>
    <property type="match status" value="1"/>
</dbReference>
<dbReference type="AlphaFoldDB" id="M2MYG4"/>
<organism evidence="1 2">
    <name type="scientific">Baudoinia panamericana (strain UAMH 10762)</name>
    <name type="common">Angels' share fungus</name>
    <name type="synonym">Baudoinia compniacensis (strain UAMH 10762)</name>
    <dbReference type="NCBI Taxonomy" id="717646"/>
    <lineage>
        <taxon>Eukaryota</taxon>
        <taxon>Fungi</taxon>
        <taxon>Dikarya</taxon>
        <taxon>Ascomycota</taxon>
        <taxon>Pezizomycotina</taxon>
        <taxon>Dothideomycetes</taxon>
        <taxon>Dothideomycetidae</taxon>
        <taxon>Mycosphaerellales</taxon>
        <taxon>Teratosphaeriaceae</taxon>
        <taxon>Baudoinia</taxon>
    </lineage>
</organism>
<dbReference type="KEGG" id="bcom:BAUCODRAFT_42475"/>
<dbReference type="GO" id="GO:0003723">
    <property type="term" value="F:RNA binding"/>
    <property type="evidence" value="ECO:0007669"/>
    <property type="project" value="InterPro"/>
</dbReference>
<feature type="non-terminal residue" evidence="1">
    <location>
        <position position="302"/>
    </location>
</feature>
<dbReference type="OMA" id="PQRAYKN"/>
<evidence type="ECO:0000313" key="1">
    <source>
        <dbReference type="EMBL" id="EMC96628.1"/>
    </source>
</evidence>
<feature type="non-terminal residue" evidence="1">
    <location>
        <position position="1"/>
    </location>
</feature>
<dbReference type="InterPro" id="IPR016095">
    <property type="entry name" value="Ribosomal_uL1_3-a/b-sand"/>
</dbReference>
<evidence type="ECO:0008006" key="3">
    <source>
        <dbReference type="Google" id="ProtNLM"/>
    </source>
</evidence>
<accession>M2MYG4</accession>
<dbReference type="InterPro" id="IPR023674">
    <property type="entry name" value="Ribosomal_uL1-like"/>
</dbReference>
<dbReference type="Proteomes" id="UP000011761">
    <property type="component" value="Unassembled WGS sequence"/>
</dbReference>
<protein>
    <recommendedName>
        <fullName evidence="3">Ribosomal protein L1</fullName>
    </recommendedName>
</protein>
<evidence type="ECO:0000313" key="2">
    <source>
        <dbReference type="Proteomes" id="UP000011761"/>
    </source>
</evidence>
<dbReference type="CDD" id="cd00403">
    <property type="entry name" value="Ribosomal_L1"/>
    <property type="match status" value="1"/>
</dbReference>
<reference evidence="1 2" key="1">
    <citation type="journal article" date="2012" name="PLoS Pathog.">
        <title>Diverse lifestyles and strategies of plant pathogenesis encoded in the genomes of eighteen Dothideomycetes fungi.</title>
        <authorList>
            <person name="Ohm R.A."/>
            <person name="Feau N."/>
            <person name="Henrissat B."/>
            <person name="Schoch C.L."/>
            <person name="Horwitz B.A."/>
            <person name="Barry K.W."/>
            <person name="Condon B.J."/>
            <person name="Copeland A.C."/>
            <person name="Dhillon B."/>
            <person name="Glaser F."/>
            <person name="Hesse C.N."/>
            <person name="Kosti I."/>
            <person name="LaButti K."/>
            <person name="Lindquist E.A."/>
            <person name="Lucas S."/>
            <person name="Salamov A.A."/>
            <person name="Bradshaw R.E."/>
            <person name="Ciuffetti L."/>
            <person name="Hamelin R.C."/>
            <person name="Kema G.H.J."/>
            <person name="Lawrence C."/>
            <person name="Scott J.A."/>
            <person name="Spatafora J.W."/>
            <person name="Turgeon B.G."/>
            <person name="de Wit P.J.G.M."/>
            <person name="Zhong S."/>
            <person name="Goodwin S.B."/>
            <person name="Grigoriev I.V."/>
        </authorList>
    </citation>
    <scope>NUCLEOTIDE SEQUENCE [LARGE SCALE GENOMIC DNA]</scope>
    <source>
        <strain evidence="1 2">UAMH 10762</strain>
    </source>
</reference>